<gene>
    <name evidence="2" type="ORF">BV133_3223</name>
    <name evidence="3" type="ORF">BVIRIDIS_09710</name>
</gene>
<reference evidence="3" key="2">
    <citation type="submission" date="2015-11" db="EMBL/GenBank/DDBJ databases">
        <authorList>
            <person name="Zhang Y."/>
            <person name="Guo Z."/>
        </authorList>
    </citation>
    <scope>NUCLEOTIDE SEQUENCE</scope>
    <source>
        <strain evidence="3">1</strain>
    </source>
</reference>
<evidence type="ECO:0000313" key="4">
    <source>
        <dbReference type="Proteomes" id="UP000065734"/>
    </source>
</evidence>
<dbReference type="EMBL" id="LN907867">
    <property type="protein sequence ID" value="CUU41971.1"/>
    <property type="molecule type" value="Genomic_DNA"/>
</dbReference>
<proteinExistence type="predicted"/>
<dbReference type="KEGG" id="bvr:BVIR_1526"/>
<feature type="chain" id="PRO_5014229177" description="Outer membrane protein beta-barrel domain-containing protein" evidence="1">
    <location>
        <begin position="20"/>
        <end position="73"/>
    </location>
</feature>
<dbReference type="RefSeq" id="WP_055037116.1">
    <property type="nucleotide sequence ID" value="NZ_AP014854.2"/>
</dbReference>
<evidence type="ECO:0008006" key="5">
    <source>
        <dbReference type="Google" id="ProtNLM"/>
    </source>
</evidence>
<name>A0A0H5BJW5_BLAVI</name>
<protein>
    <recommendedName>
        <fullName evidence="5">Outer membrane protein beta-barrel domain-containing protein</fullName>
    </recommendedName>
</protein>
<dbReference type="EMBL" id="AP014854">
    <property type="protein sequence ID" value="BAS00817.1"/>
    <property type="molecule type" value="Genomic_DNA"/>
</dbReference>
<accession>A0A0H5BJW5</accession>
<keyword evidence="4" id="KW-1185">Reference proteome</keyword>
<dbReference type="Proteomes" id="UP000065734">
    <property type="component" value="Chromosome I"/>
</dbReference>
<feature type="signal peptide" evidence="1">
    <location>
        <begin position="1"/>
        <end position="19"/>
    </location>
</feature>
<evidence type="ECO:0000313" key="2">
    <source>
        <dbReference type="EMBL" id="BAS00817.1"/>
    </source>
</evidence>
<keyword evidence="1" id="KW-0732">Signal</keyword>
<evidence type="ECO:0000256" key="1">
    <source>
        <dbReference type="SAM" id="SignalP"/>
    </source>
</evidence>
<organism evidence="3 4">
    <name type="scientific">Blastochloris viridis</name>
    <name type="common">Rhodopseudomonas viridis</name>
    <dbReference type="NCBI Taxonomy" id="1079"/>
    <lineage>
        <taxon>Bacteria</taxon>
        <taxon>Pseudomonadati</taxon>
        <taxon>Pseudomonadota</taxon>
        <taxon>Alphaproteobacteria</taxon>
        <taxon>Hyphomicrobiales</taxon>
        <taxon>Blastochloridaceae</taxon>
        <taxon>Blastochloris</taxon>
    </lineage>
</organism>
<sequence length="73" mass="7638">MRRALAAALLAALCQPAVANDSMAELGIGGLTLTTTANVETSLKARVGYRFNPRRFLTYGASPVTASSALVLR</sequence>
<dbReference type="AlphaFoldDB" id="A0A0H5BJW5"/>
<reference evidence="2" key="1">
    <citation type="journal article" date="2015" name="Genome Announc.">
        <title>Complete Genome Sequence of the Bacteriochlorophyll b-Producing Photosynthetic Bacterium Blastochloris viridis.</title>
        <authorList>
            <person name="Tsukatani Y."/>
            <person name="Hirose Y."/>
            <person name="Harada J."/>
            <person name="Misawa N."/>
            <person name="Mori K."/>
            <person name="Inoue K."/>
            <person name="Tamiaki H."/>
        </authorList>
    </citation>
    <scope>NUCLEOTIDE SEQUENCE [LARGE SCALE GENOMIC DNA]</scope>
    <source>
        <strain evidence="2">DSM 133</strain>
    </source>
</reference>
<reference evidence="4" key="3">
    <citation type="journal article" date="2016" name="Genome Announc.">
        <title>Revised genome sequence of the purple photosynthetic bacterium Blastochloris viridis.</title>
        <authorList>
            <person name="Liu L.N."/>
            <person name="Faulkner M."/>
            <person name="Liu X."/>
            <person name="Huang F."/>
            <person name="Darby A.C."/>
            <person name="Hall N."/>
        </authorList>
    </citation>
    <scope>NUCLEOTIDE SEQUENCE [LARGE SCALE GENOMIC DNA]</scope>
    <source>
        <strain evidence="4">ATCC 19567 / DSM 133 / F</strain>
    </source>
</reference>
<evidence type="ECO:0000313" key="3">
    <source>
        <dbReference type="EMBL" id="CUU41971.1"/>
    </source>
</evidence>